<accession>Q1CXS8</accession>
<protein>
    <submittedName>
        <fullName evidence="1">Uncharacterized protein</fullName>
    </submittedName>
</protein>
<keyword evidence="2" id="KW-1185">Reference proteome</keyword>
<organism evidence="1 2">
    <name type="scientific">Myxococcus xanthus (strain DK1622)</name>
    <dbReference type="NCBI Taxonomy" id="246197"/>
    <lineage>
        <taxon>Bacteria</taxon>
        <taxon>Pseudomonadati</taxon>
        <taxon>Myxococcota</taxon>
        <taxon>Myxococcia</taxon>
        <taxon>Myxococcales</taxon>
        <taxon>Cystobacterineae</taxon>
        <taxon>Myxococcaceae</taxon>
        <taxon>Myxococcus</taxon>
    </lineage>
</organism>
<proteinExistence type="predicted"/>
<dbReference type="NCBIfam" id="NF047593">
    <property type="entry name" value="IS66_ISAeme5_TnpA"/>
    <property type="match status" value="1"/>
</dbReference>
<dbReference type="STRING" id="246197.MXAN_6678"/>
<sequence length="52" mass="5719">MSEGAAPWTLACMSKPVGKQEWFRGVEAFQASGLTQQEFSRQSGLRLSTLQS</sequence>
<gene>
    <name evidence="1" type="ordered locus">MXAN_6678</name>
</gene>
<evidence type="ECO:0000313" key="2">
    <source>
        <dbReference type="Proteomes" id="UP000002402"/>
    </source>
</evidence>
<reference evidence="1 2" key="1">
    <citation type="journal article" date="2006" name="Proc. Natl. Acad. Sci. U.S.A.">
        <title>Evolution of sensory complexity recorded in a myxobacterial genome.</title>
        <authorList>
            <person name="Goldman B.S."/>
            <person name="Nierman W.C."/>
            <person name="Kaiser D."/>
            <person name="Slater S.C."/>
            <person name="Durkin A.S."/>
            <person name="Eisen J.A."/>
            <person name="Ronning C.M."/>
            <person name="Barbazuk W.B."/>
            <person name="Blanchard M."/>
            <person name="Field C."/>
            <person name="Halling C."/>
            <person name="Hinkle G."/>
            <person name="Iartchuk O."/>
            <person name="Kim H.S."/>
            <person name="Mackenzie C."/>
            <person name="Madupu R."/>
            <person name="Miller N."/>
            <person name="Shvartsbeyn A."/>
            <person name="Sullivan S.A."/>
            <person name="Vaudin M."/>
            <person name="Wiegand R."/>
            <person name="Kaplan H.B."/>
        </authorList>
    </citation>
    <scope>NUCLEOTIDE SEQUENCE [LARGE SCALE GENOMIC DNA]</scope>
    <source>
        <strain evidence="2">DK1622</strain>
    </source>
</reference>
<evidence type="ECO:0000313" key="1">
    <source>
        <dbReference type="EMBL" id="ABF86448.1"/>
    </source>
</evidence>
<dbReference type="EMBL" id="CP000113">
    <property type="protein sequence ID" value="ABF86448.1"/>
    <property type="molecule type" value="Genomic_DNA"/>
</dbReference>
<dbReference type="AlphaFoldDB" id="Q1CXS8"/>
<dbReference type="HOGENOM" id="CLU_3082157_0_0_7"/>
<dbReference type="Proteomes" id="UP000002402">
    <property type="component" value="Chromosome"/>
</dbReference>
<dbReference type="KEGG" id="mxa:MXAN_6678"/>
<name>Q1CXS8_MYXXD</name>
<dbReference type="EnsemblBacteria" id="ABF86448">
    <property type="protein sequence ID" value="ABF86448"/>
    <property type="gene ID" value="MXAN_6678"/>
</dbReference>